<dbReference type="Pfam" id="PF13527">
    <property type="entry name" value="Acetyltransf_9"/>
    <property type="match status" value="1"/>
</dbReference>
<name>A0A517QKD1_9PLAN</name>
<dbReference type="InterPro" id="IPR000182">
    <property type="entry name" value="GNAT_dom"/>
</dbReference>
<proteinExistence type="predicted"/>
<dbReference type="InterPro" id="IPR050276">
    <property type="entry name" value="MshD_Acetyltransferase"/>
</dbReference>
<reference evidence="2 3" key="1">
    <citation type="submission" date="2019-02" db="EMBL/GenBank/DDBJ databases">
        <title>Deep-cultivation of Planctomycetes and their phenomic and genomic characterization uncovers novel biology.</title>
        <authorList>
            <person name="Wiegand S."/>
            <person name="Jogler M."/>
            <person name="Boedeker C."/>
            <person name="Pinto D."/>
            <person name="Vollmers J."/>
            <person name="Rivas-Marin E."/>
            <person name="Kohn T."/>
            <person name="Peeters S.H."/>
            <person name="Heuer A."/>
            <person name="Rast P."/>
            <person name="Oberbeckmann S."/>
            <person name="Bunk B."/>
            <person name="Jeske O."/>
            <person name="Meyerdierks A."/>
            <person name="Storesund J.E."/>
            <person name="Kallscheuer N."/>
            <person name="Luecker S."/>
            <person name="Lage O.M."/>
            <person name="Pohl T."/>
            <person name="Merkel B.J."/>
            <person name="Hornburger P."/>
            <person name="Mueller R.-W."/>
            <person name="Bruemmer F."/>
            <person name="Labrenz M."/>
            <person name="Spormann A.M."/>
            <person name="Op den Camp H."/>
            <person name="Overmann J."/>
            <person name="Amann R."/>
            <person name="Jetten M.S.M."/>
            <person name="Mascher T."/>
            <person name="Medema M.H."/>
            <person name="Devos D.P."/>
            <person name="Kaster A.-K."/>
            <person name="Ovreas L."/>
            <person name="Rohde M."/>
            <person name="Galperin M.Y."/>
            <person name="Jogler C."/>
        </authorList>
    </citation>
    <scope>NUCLEOTIDE SEQUENCE [LARGE SCALE GENOMIC DNA]</scope>
    <source>
        <strain evidence="2 3">Mal48</strain>
    </source>
</reference>
<dbReference type="Proteomes" id="UP000315724">
    <property type="component" value="Chromosome"/>
</dbReference>
<sequence length="195" mass="21410">MLFATRQNLQTNSKDALTRPVQITKMHLTIRPESLKDWQSIRRVNQAAFEGDAEANLVDALRDGGFVGVSLVAQVDGQIVGHILFSRIKIVTKSETIDALSLAPMAVMPSHQRQGIGTMLVESGLAACREQGQRIIVVLGHPEFYPRFGFSAELAQNLESPFGSGEAWMAMDLSEESLNGIEGRIEYSPPFLALE</sequence>
<dbReference type="Gene3D" id="3.40.630.30">
    <property type="match status" value="1"/>
</dbReference>
<dbReference type="GO" id="GO:0016747">
    <property type="term" value="F:acyltransferase activity, transferring groups other than amino-acyl groups"/>
    <property type="evidence" value="ECO:0007669"/>
    <property type="project" value="InterPro"/>
</dbReference>
<dbReference type="CDD" id="cd04301">
    <property type="entry name" value="NAT_SF"/>
    <property type="match status" value="1"/>
</dbReference>
<dbReference type="PANTHER" id="PTHR43617">
    <property type="entry name" value="L-AMINO ACID N-ACETYLTRANSFERASE"/>
    <property type="match status" value="1"/>
</dbReference>
<dbReference type="PROSITE" id="PS51186">
    <property type="entry name" value="GNAT"/>
    <property type="match status" value="1"/>
</dbReference>
<protein>
    <recommendedName>
        <fullName evidence="1">N-acetyltransferase domain-containing protein</fullName>
    </recommendedName>
</protein>
<dbReference type="PANTHER" id="PTHR43617:SF2">
    <property type="entry name" value="UPF0039 PROTEIN SLL0451"/>
    <property type="match status" value="1"/>
</dbReference>
<evidence type="ECO:0000313" key="2">
    <source>
        <dbReference type="EMBL" id="QDT32096.1"/>
    </source>
</evidence>
<gene>
    <name evidence="2" type="ORF">Mal48_13370</name>
</gene>
<evidence type="ECO:0000259" key="1">
    <source>
        <dbReference type="PROSITE" id="PS51186"/>
    </source>
</evidence>
<dbReference type="InterPro" id="IPR016181">
    <property type="entry name" value="Acyl_CoA_acyltransferase"/>
</dbReference>
<accession>A0A517QKD1</accession>
<dbReference type="KEGG" id="tpol:Mal48_13370"/>
<feature type="domain" description="N-acetyltransferase" evidence="1">
    <location>
        <begin position="28"/>
        <end position="174"/>
    </location>
</feature>
<dbReference type="AlphaFoldDB" id="A0A517QKD1"/>
<organism evidence="2 3">
    <name type="scientific">Thalassoglobus polymorphus</name>
    <dbReference type="NCBI Taxonomy" id="2527994"/>
    <lineage>
        <taxon>Bacteria</taxon>
        <taxon>Pseudomonadati</taxon>
        <taxon>Planctomycetota</taxon>
        <taxon>Planctomycetia</taxon>
        <taxon>Planctomycetales</taxon>
        <taxon>Planctomycetaceae</taxon>
        <taxon>Thalassoglobus</taxon>
    </lineage>
</organism>
<dbReference type="EMBL" id="CP036267">
    <property type="protein sequence ID" value="QDT32096.1"/>
    <property type="molecule type" value="Genomic_DNA"/>
</dbReference>
<keyword evidence="3" id="KW-1185">Reference proteome</keyword>
<dbReference type="SUPFAM" id="SSF55729">
    <property type="entry name" value="Acyl-CoA N-acyltransferases (Nat)"/>
    <property type="match status" value="1"/>
</dbReference>
<evidence type="ECO:0000313" key="3">
    <source>
        <dbReference type="Proteomes" id="UP000315724"/>
    </source>
</evidence>